<evidence type="ECO:0000256" key="1">
    <source>
        <dbReference type="SAM" id="SignalP"/>
    </source>
</evidence>
<feature type="chain" id="PRO_5045096703" description="Calcineurin-like phosphoesterase domain-containing protein" evidence="1">
    <location>
        <begin position="40"/>
        <end position="341"/>
    </location>
</feature>
<organism evidence="2 3">
    <name type="scientific">Deinococcus arenicola</name>
    <dbReference type="NCBI Taxonomy" id="2994950"/>
    <lineage>
        <taxon>Bacteria</taxon>
        <taxon>Thermotogati</taxon>
        <taxon>Deinococcota</taxon>
        <taxon>Deinococci</taxon>
        <taxon>Deinococcales</taxon>
        <taxon>Deinococcaceae</taxon>
        <taxon>Deinococcus</taxon>
    </lineage>
</organism>
<feature type="signal peptide" evidence="1">
    <location>
        <begin position="1"/>
        <end position="39"/>
    </location>
</feature>
<dbReference type="Proteomes" id="UP001276150">
    <property type="component" value="Unassembled WGS sequence"/>
</dbReference>
<evidence type="ECO:0000313" key="2">
    <source>
        <dbReference type="EMBL" id="MDV6375767.1"/>
    </source>
</evidence>
<evidence type="ECO:0000313" key="3">
    <source>
        <dbReference type="Proteomes" id="UP001276150"/>
    </source>
</evidence>
<keyword evidence="3" id="KW-1185">Reference proteome</keyword>
<comment type="caution">
    <text evidence="2">The sequence shown here is derived from an EMBL/GenBank/DDBJ whole genome shotgun (WGS) entry which is preliminary data.</text>
</comment>
<dbReference type="RefSeq" id="WP_317641133.1">
    <property type="nucleotide sequence ID" value="NZ_JAPMIV010000035.1"/>
</dbReference>
<dbReference type="SUPFAM" id="SSF56300">
    <property type="entry name" value="Metallo-dependent phosphatases"/>
    <property type="match status" value="1"/>
</dbReference>
<sequence length="341" mass="36530">MNVAKGGRSAGTRRVSWGHRATLALASSVAAALLASASAAPFKFMALGDMPYTLPADYARFEALIGTVNTLKPAFTVHVGDIKSGSTPCTDEAFLKVRGEFGMFDGPLVYTPGDNEWTDCHREKAGKYDPLERLAKIRELFFTSQGAQSFGKQPMPLTRQPGLIENSRWNHEGVVFGTVHVIGSNNGMERTPQSTAEYFTRNAANMDWIKATFAEAKAKNAPAVVIAFQADLWYGAPVLLTDIGLRDTLTTLAAESKTYGKPVLLIHGDSHIMVIDHPLTEAGAMTALGQVSPPLRNVTRLMVMGESDVGAVEVSVDPADPAVFGFKPVYSKPAAASAQGK</sequence>
<accession>A0ABU4DTK8</accession>
<dbReference type="EMBL" id="JAPMIV010000035">
    <property type="protein sequence ID" value="MDV6375767.1"/>
    <property type="molecule type" value="Genomic_DNA"/>
</dbReference>
<proteinExistence type="predicted"/>
<dbReference type="InterPro" id="IPR029052">
    <property type="entry name" value="Metallo-depent_PP-like"/>
</dbReference>
<reference evidence="2 3" key="1">
    <citation type="submission" date="2022-11" db="EMBL/GenBank/DDBJ databases">
        <title>Deinococcus ZS9-10, Low Temperature and Draught-tolerating, UV-resistant Bacteria from Continental Antarctica.</title>
        <authorList>
            <person name="Cheng L."/>
        </authorList>
    </citation>
    <scope>NUCLEOTIDE SEQUENCE [LARGE SCALE GENOMIC DNA]</scope>
    <source>
        <strain evidence="2 3">ZS9-10</strain>
    </source>
</reference>
<gene>
    <name evidence="2" type="ORF">ORD21_14310</name>
</gene>
<protein>
    <recommendedName>
        <fullName evidence="4">Calcineurin-like phosphoesterase domain-containing protein</fullName>
    </recommendedName>
</protein>
<dbReference type="Gene3D" id="3.60.21.10">
    <property type="match status" value="1"/>
</dbReference>
<name>A0ABU4DTK8_9DEIO</name>
<evidence type="ECO:0008006" key="4">
    <source>
        <dbReference type="Google" id="ProtNLM"/>
    </source>
</evidence>
<keyword evidence="1" id="KW-0732">Signal</keyword>